<dbReference type="PANTHER" id="PTHR36756:SF1">
    <property type="entry name" value="EXPRESSED PROTEIN"/>
    <property type="match status" value="1"/>
</dbReference>
<protein>
    <submittedName>
        <fullName evidence="2">Uncharacterized protein</fullName>
    </submittedName>
</protein>
<dbReference type="InParanoid" id="A0A7N2L6Z1"/>
<dbReference type="EMBL" id="LRBV02000003">
    <property type="status" value="NOT_ANNOTATED_CDS"/>
    <property type="molecule type" value="Genomic_DNA"/>
</dbReference>
<dbReference type="AlphaFoldDB" id="A0A7N2L6Z1"/>
<keyword evidence="3" id="KW-1185">Reference proteome</keyword>
<evidence type="ECO:0000313" key="2">
    <source>
        <dbReference type="EnsemblPlants" id="QL03p043104:mrna"/>
    </source>
</evidence>
<name>A0A7N2L6Z1_QUELO</name>
<dbReference type="Proteomes" id="UP000594261">
    <property type="component" value="Chromosome 3"/>
</dbReference>
<dbReference type="OMA" id="ICQTTKR"/>
<dbReference type="PANTHER" id="PTHR36756">
    <property type="entry name" value="EXPRESSED PROTEIN"/>
    <property type="match status" value="1"/>
</dbReference>
<accession>A0A7N2L6Z1</accession>
<feature type="compositionally biased region" description="Basic and acidic residues" evidence="1">
    <location>
        <begin position="210"/>
        <end position="221"/>
    </location>
</feature>
<reference evidence="2" key="2">
    <citation type="submission" date="2021-01" db="UniProtKB">
        <authorList>
            <consortium name="EnsemblPlants"/>
        </authorList>
    </citation>
    <scope>IDENTIFICATION</scope>
</reference>
<evidence type="ECO:0000256" key="1">
    <source>
        <dbReference type="SAM" id="MobiDB-lite"/>
    </source>
</evidence>
<feature type="region of interest" description="Disordered" evidence="1">
    <location>
        <begin position="207"/>
        <end position="244"/>
    </location>
</feature>
<feature type="compositionally biased region" description="Basic and acidic residues" evidence="1">
    <location>
        <begin position="228"/>
        <end position="237"/>
    </location>
</feature>
<dbReference type="EnsemblPlants" id="QL03p043104:mrna">
    <property type="protein sequence ID" value="QL03p043104:mrna"/>
    <property type="gene ID" value="QL03p043104"/>
</dbReference>
<proteinExistence type="predicted"/>
<reference evidence="2 3" key="1">
    <citation type="journal article" date="2016" name="G3 (Bethesda)">
        <title>First Draft Assembly and Annotation of the Genome of a California Endemic Oak Quercus lobata Nee (Fagaceae).</title>
        <authorList>
            <person name="Sork V.L."/>
            <person name="Fitz-Gibbon S.T."/>
            <person name="Puiu D."/>
            <person name="Crepeau M."/>
            <person name="Gugger P.F."/>
            <person name="Sherman R."/>
            <person name="Stevens K."/>
            <person name="Langley C.H."/>
            <person name="Pellegrini M."/>
            <person name="Salzberg S.L."/>
        </authorList>
    </citation>
    <scope>NUCLEOTIDE SEQUENCE [LARGE SCALE GENOMIC DNA]</scope>
    <source>
        <strain evidence="2 3">cv. SW786</strain>
    </source>
</reference>
<evidence type="ECO:0000313" key="3">
    <source>
        <dbReference type="Proteomes" id="UP000594261"/>
    </source>
</evidence>
<organism evidence="2 3">
    <name type="scientific">Quercus lobata</name>
    <name type="common">Valley oak</name>
    <dbReference type="NCBI Taxonomy" id="97700"/>
    <lineage>
        <taxon>Eukaryota</taxon>
        <taxon>Viridiplantae</taxon>
        <taxon>Streptophyta</taxon>
        <taxon>Embryophyta</taxon>
        <taxon>Tracheophyta</taxon>
        <taxon>Spermatophyta</taxon>
        <taxon>Magnoliopsida</taxon>
        <taxon>eudicotyledons</taxon>
        <taxon>Gunneridae</taxon>
        <taxon>Pentapetalae</taxon>
        <taxon>rosids</taxon>
        <taxon>fabids</taxon>
        <taxon>Fagales</taxon>
        <taxon>Fagaceae</taxon>
        <taxon>Quercus</taxon>
    </lineage>
</organism>
<dbReference type="Gramene" id="QL03p043104:mrna">
    <property type="protein sequence ID" value="QL03p043104:mrna"/>
    <property type="gene ID" value="QL03p043104"/>
</dbReference>
<sequence>MYFGLNSASLTEYFFSRLACDKGAGTLELLEGLMVMGCGKNIWAGAESLFGQVVYAVERVIVFDASTILVGHAGESCFSSFCIEELVGETSFKSLEYGRKEMVGVAPNEGSRRRLPVWMLGVAAADQERKSDDVDKNNHHADEGLLPQACHSEAKNMTKAPGKGILVQEKGVNSHFLLKCETKKRRKAGLQDSNLDGIITETVTKKKKDNRLGRKLREPTARKRQKAKGSDFGRGEDFDIQLPNDDDVELTMDDLMTIAEEYVKAEKNKEQQVSNRECRSERIVPTMVSSSNVSVRLLDAPNGNQSSTTEEVTASHSSTVSLASEEIAIIDRRTGDPAQDMLDLFLGPLLKKPFEQENRSFIKDMEFAYEFERQSQNTVVGDEIEPLMKKKSSLKDKVAMFLD</sequence>
<dbReference type="FunCoup" id="A0A7N2L6Z1">
    <property type="interactions" value="2"/>
</dbReference>